<dbReference type="SUPFAM" id="SSF53383">
    <property type="entry name" value="PLP-dependent transferases"/>
    <property type="match status" value="1"/>
</dbReference>
<dbReference type="InterPro" id="IPR015421">
    <property type="entry name" value="PyrdxlP-dep_Trfase_major"/>
</dbReference>
<dbReference type="Gene3D" id="3.90.1150.10">
    <property type="entry name" value="Aspartate Aminotransferase, domain 1"/>
    <property type="match status" value="1"/>
</dbReference>
<evidence type="ECO:0000313" key="8">
    <source>
        <dbReference type="EMBL" id="MDX3132294.1"/>
    </source>
</evidence>
<dbReference type="EMBL" id="JARAWN010000134">
    <property type="protein sequence ID" value="MDX3132294.1"/>
    <property type="molecule type" value="Genomic_DNA"/>
</dbReference>
<comment type="cofactor">
    <cofactor evidence="1 6">
        <name>pyridoxal 5'-phosphate</name>
        <dbReference type="ChEBI" id="CHEBI:597326"/>
    </cofactor>
</comment>
<dbReference type="Gene3D" id="3.40.640.10">
    <property type="entry name" value="Type I PLP-dependent aspartate aminotransferase-like (Major domain)"/>
    <property type="match status" value="1"/>
</dbReference>
<reference evidence="8" key="1">
    <citation type="journal article" date="2023" name="Microb. Genom.">
        <title>Mesoterricola silvestris gen. nov., sp. nov., Mesoterricola sediminis sp. nov., Geothrix oryzae sp. nov., Geothrix edaphica sp. nov., Geothrix rubra sp. nov., and Geothrix limicola sp. nov., six novel members of Acidobacteriota isolated from soils.</title>
        <authorList>
            <person name="Weisberg A.J."/>
            <person name="Pearce E."/>
            <person name="Kramer C.G."/>
            <person name="Chang J.H."/>
            <person name="Clarke C.R."/>
        </authorList>
    </citation>
    <scope>NUCLEOTIDE SEQUENCE</scope>
    <source>
        <strain evidence="8">ND06-05F</strain>
    </source>
</reference>
<keyword evidence="5" id="KW-0663">Pyridoxal phosphate</keyword>
<name>A0AAJ2PS08_9ACTN</name>
<evidence type="ECO:0000256" key="4">
    <source>
        <dbReference type="ARBA" id="ARBA00022679"/>
    </source>
</evidence>
<protein>
    <recommendedName>
        <fullName evidence="6">Aminotransferase</fullName>
        <ecNumber evidence="6">2.6.1.-</ecNumber>
    </recommendedName>
</protein>
<feature type="domain" description="Aminotransferase class I/classII large" evidence="7">
    <location>
        <begin position="22"/>
        <end position="373"/>
    </location>
</feature>
<dbReference type="GO" id="GO:0030170">
    <property type="term" value="F:pyridoxal phosphate binding"/>
    <property type="evidence" value="ECO:0007669"/>
    <property type="project" value="InterPro"/>
</dbReference>
<keyword evidence="3 6" id="KW-0032">Aminotransferase</keyword>
<evidence type="ECO:0000259" key="7">
    <source>
        <dbReference type="Pfam" id="PF00155"/>
    </source>
</evidence>
<evidence type="ECO:0000256" key="1">
    <source>
        <dbReference type="ARBA" id="ARBA00001933"/>
    </source>
</evidence>
<dbReference type="Pfam" id="PF00155">
    <property type="entry name" value="Aminotran_1_2"/>
    <property type="match status" value="1"/>
</dbReference>
<dbReference type="AlphaFoldDB" id="A0AAJ2PS08"/>
<dbReference type="GO" id="GO:0006520">
    <property type="term" value="P:amino acid metabolic process"/>
    <property type="evidence" value="ECO:0007669"/>
    <property type="project" value="InterPro"/>
</dbReference>
<dbReference type="InterPro" id="IPR015422">
    <property type="entry name" value="PyrdxlP-dep_Trfase_small"/>
</dbReference>
<evidence type="ECO:0000256" key="5">
    <source>
        <dbReference type="ARBA" id="ARBA00022898"/>
    </source>
</evidence>
<dbReference type="InterPro" id="IPR015424">
    <property type="entry name" value="PyrdxlP-dep_Trfase"/>
</dbReference>
<dbReference type="GO" id="GO:0008483">
    <property type="term" value="F:transaminase activity"/>
    <property type="evidence" value="ECO:0007669"/>
    <property type="project" value="UniProtKB-KW"/>
</dbReference>
<dbReference type="EC" id="2.6.1.-" evidence="6"/>
<dbReference type="InterPro" id="IPR004838">
    <property type="entry name" value="NHTrfase_class1_PyrdxlP-BS"/>
</dbReference>
<accession>A0AAJ2PS08</accession>
<organism evidence="8 9">
    <name type="scientific">Streptomyces europaeiscabiei</name>
    <dbReference type="NCBI Taxonomy" id="146819"/>
    <lineage>
        <taxon>Bacteria</taxon>
        <taxon>Bacillati</taxon>
        <taxon>Actinomycetota</taxon>
        <taxon>Actinomycetes</taxon>
        <taxon>Kitasatosporales</taxon>
        <taxon>Streptomycetaceae</taxon>
        <taxon>Streptomyces</taxon>
    </lineage>
</organism>
<dbReference type="PANTHER" id="PTHR46383:SF1">
    <property type="entry name" value="ASPARTATE AMINOTRANSFERASE"/>
    <property type="match status" value="1"/>
</dbReference>
<evidence type="ECO:0000256" key="6">
    <source>
        <dbReference type="RuleBase" id="RU000481"/>
    </source>
</evidence>
<keyword evidence="4 6" id="KW-0808">Transferase</keyword>
<dbReference type="InterPro" id="IPR050596">
    <property type="entry name" value="AspAT/PAT-like"/>
</dbReference>
<evidence type="ECO:0000313" key="9">
    <source>
        <dbReference type="Proteomes" id="UP001273589"/>
    </source>
</evidence>
<evidence type="ECO:0000256" key="3">
    <source>
        <dbReference type="ARBA" id="ARBA00022576"/>
    </source>
</evidence>
<dbReference type="Proteomes" id="UP001273589">
    <property type="component" value="Unassembled WGS sequence"/>
</dbReference>
<dbReference type="RefSeq" id="WP_319693354.1">
    <property type="nucleotide sequence ID" value="NZ_JARAWN010000134.1"/>
</dbReference>
<comment type="caution">
    <text evidence="8">The sequence shown here is derived from an EMBL/GenBank/DDBJ whole genome shotgun (WGS) entry which is preliminary data.</text>
</comment>
<dbReference type="CDD" id="cd00609">
    <property type="entry name" value="AAT_like"/>
    <property type="match status" value="1"/>
</dbReference>
<comment type="similarity">
    <text evidence="2 6">Belongs to the class-I pyridoxal-phosphate-dependent aminotransferase family.</text>
</comment>
<evidence type="ECO:0000256" key="2">
    <source>
        <dbReference type="ARBA" id="ARBA00007441"/>
    </source>
</evidence>
<sequence>MTDNPIFAVAARAEALRAQGADVITLAAGEPQAATSAVVVEAAVEAVRDPNTHHYGPAQGDLALRTRVATAVSGDTRLPWSADDVQIALGAKHALFLAVQALIDAGDEVLVAAPGWPGHAEVVTAAGGVAVPVATDEEFRLPAEALDRLRTPRTRAVILSSPGNPTGAVHPESHLRQIADWAERHGIWVVSDDIYRAFDHTGTYRSILRVAPQLRGRAVVVGGVSKEHAMTGWRVGWLAAPPEIVASARLHVCRTITHVPTVNQRAALAALCDTGTPVEAARDYRRRRALLVDALNGIDGIDCPLPDGGMFAFPDVDDLLRDRGWTSSADLAAWLLDTAHLAVVPGEAFGAPGRIRVCFAVDDHTLISAIDRLKTALTGVPAEAAYEARTPRLEEAR</sequence>
<gene>
    <name evidence="8" type="ORF">PV367_21415</name>
</gene>
<proteinExistence type="inferred from homology"/>
<dbReference type="InterPro" id="IPR004839">
    <property type="entry name" value="Aminotransferase_I/II_large"/>
</dbReference>
<dbReference type="PANTHER" id="PTHR46383">
    <property type="entry name" value="ASPARTATE AMINOTRANSFERASE"/>
    <property type="match status" value="1"/>
</dbReference>
<dbReference type="PROSITE" id="PS00105">
    <property type="entry name" value="AA_TRANSFER_CLASS_1"/>
    <property type="match status" value="1"/>
</dbReference>